<feature type="region of interest" description="Disordered" evidence="1">
    <location>
        <begin position="106"/>
        <end position="127"/>
    </location>
</feature>
<evidence type="ECO:0000256" key="1">
    <source>
        <dbReference type="SAM" id="MobiDB-lite"/>
    </source>
</evidence>
<reference evidence="2" key="1">
    <citation type="submission" date="2021-05" db="EMBL/GenBank/DDBJ databases">
        <authorList>
            <person name="Alioto T."/>
            <person name="Alioto T."/>
            <person name="Gomez Garrido J."/>
        </authorList>
    </citation>
    <scope>NUCLEOTIDE SEQUENCE</scope>
</reference>
<dbReference type="InterPro" id="IPR039471">
    <property type="entry name" value="CXorf65-like"/>
</dbReference>
<name>A0A8D8ZHV7_9HEMI</name>
<accession>A0A8D8ZHV7</accession>
<dbReference type="Pfam" id="PF15874">
    <property type="entry name" value="Il2rg"/>
    <property type="match status" value="1"/>
</dbReference>
<dbReference type="AlphaFoldDB" id="A0A8D8ZHV7"/>
<proteinExistence type="predicted"/>
<evidence type="ECO:0000313" key="2">
    <source>
        <dbReference type="EMBL" id="CAG6748103.1"/>
    </source>
</evidence>
<dbReference type="EMBL" id="HBUF01517250">
    <property type="protein sequence ID" value="CAG6748103.1"/>
    <property type="molecule type" value="Transcribed_RNA"/>
</dbReference>
<protein>
    <submittedName>
        <fullName evidence="2">Uncharacterized protein</fullName>
    </submittedName>
</protein>
<sequence length="127" mass="14493">MSFAVVKFNEDDEDVFINLNCRSRLIYDHLVTTYAVDGDTKHVALCDKSGKLFALRNQPPQRLAIEFLAPAELYYLVLLEVGEERYVNVELGKLKNRTELMTTIGKQLIKESPPADNKSRMGKSRTK</sequence>
<organism evidence="2">
    <name type="scientific">Cacopsylla melanoneura</name>
    <dbReference type="NCBI Taxonomy" id="428564"/>
    <lineage>
        <taxon>Eukaryota</taxon>
        <taxon>Metazoa</taxon>
        <taxon>Ecdysozoa</taxon>
        <taxon>Arthropoda</taxon>
        <taxon>Hexapoda</taxon>
        <taxon>Insecta</taxon>
        <taxon>Pterygota</taxon>
        <taxon>Neoptera</taxon>
        <taxon>Paraneoptera</taxon>
        <taxon>Hemiptera</taxon>
        <taxon>Sternorrhyncha</taxon>
        <taxon>Psylloidea</taxon>
        <taxon>Psyllidae</taxon>
        <taxon>Psyllinae</taxon>
        <taxon>Cacopsylla</taxon>
    </lineage>
</organism>